<evidence type="ECO:0000256" key="6">
    <source>
        <dbReference type="ARBA" id="ARBA00023128"/>
    </source>
</evidence>
<dbReference type="PANTHER" id="PTHR28202:SF1">
    <property type="entry name" value="ASSEMBLY FACTOR CBP4"/>
    <property type="match status" value="1"/>
</dbReference>
<keyword evidence="8 11" id="KW-0143">Chaperone</keyword>
<protein>
    <recommendedName>
        <fullName evidence="10 11">Cytochrome b mRNA-processing protein 4</fullName>
    </recommendedName>
</protein>
<dbReference type="OrthoDB" id="5576752at2759"/>
<comment type="similarity">
    <text evidence="2 11">Belongs to the CBP4 family.</text>
</comment>
<evidence type="ECO:0000313" key="12">
    <source>
        <dbReference type="EMBL" id="KIV90967.1"/>
    </source>
</evidence>
<keyword evidence="4 11" id="KW-0999">Mitochondrion inner membrane</keyword>
<dbReference type="GO" id="GO:0005743">
    <property type="term" value="C:mitochondrial inner membrane"/>
    <property type="evidence" value="ECO:0007669"/>
    <property type="project" value="UniProtKB-SubCell"/>
</dbReference>
<keyword evidence="5" id="KW-1133">Transmembrane helix</keyword>
<evidence type="ECO:0000256" key="9">
    <source>
        <dbReference type="ARBA" id="ARBA00025413"/>
    </source>
</evidence>
<dbReference type="GeneID" id="27323410"/>
<keyword evidence="13" id="KW-1185">Reference proteome</keyword>
<evidence type="ECO:0000256" key="5">
    <source>
        <dbReference type="ARBA" id="ARBA00022989"/>
    </source>
</evidence>
<evidence type="ECO:0000256" key="4">
    <source>
        <dbReference type="ARBA" id="ARBA00022792"/>
    </source>
</evidence>
<sequence>MSGRGAMYAKMAAVMVTFCVGGPALMYYVTPAEGELFKRFNPELQQRNLDLRNERLKNYEEFVTQLKEYSKSDKPIWVAAAEAQAKAKEQSVQTKVEQDVLQQRIREEMRAEAQGSQATRGKV</sequence>
<accession>A0A0D1Z8C6</accession>
<evidence type="ECO:0000256" key="1">
    <source>
        <dbReference type="ARBA" id="ARBA00004434"/>
    </source>
</evidence>
<dbReference type="VEuPathDB" id="FungiDB:PV10_05565"/>
<organism evidence="12 13">
    <name type="scientific">Exophiala mesophila</name>
    <name type="common">Black yeast-like fungus</name>
    <dbReference type="NCBI Taxonomy" id="212818"/>
    <lineage>
        <taxon>Eukaryota</taxon>
        <taxon>Fungi</taxon>
        <taxon>Dikarya</taxon>
        <taxon>Ascomycota</taxon>
        <taxon>Pezizomycotina</taxon>
        <taxon>Eurotiomycetes</taxon>
        <taxon>Chaetothyriomycetidae</taxon>
        <taxon>Chaetothyriales</taxon>
        <taxon>Herpotrichiellaceae</taxon>
        <taxon>Exophiala</taxon>
    </lineage>
</organism>
<dbReference type="OMA" id="DKPIWVV"/>
<proteinExistence type="inferred from homology"/>
<dbReference type="PANTHER" id="PTHR28202">
    <property type="entry name" value="ASSEMBLY FACTOR CBP4"/>
    <property type="match status" value="1"/>
</dbReference>
<evidence type="ECO:0000313" key="13">
    <source>
        <dbReference type="Proteomes" id="UP000054302"/>
    </source>
</evidence>
<dbReference type="InterPro" id="IPR012420">
    <property type="entry name" value="Cbp4"/>
</dbReference>
<dbReference type="Proteomes" id="UP000054302">
    <property type="component" value="Unassembled WGS sequence"/>
</dbReference>
<dbReference type="RefSeq" id="XP_016222541.1">
    <property type="nucleotide sequence ID" value="XM_016370248.1"/>
</dbReference>
<evidence type="ECO:0000256" key="11">
    <source>
        <dbReference type="RuleBase" id="RU368005"/>
    </source>
</evidence>
<keyword evidence="7" id="KW-0472">Membrane</keyword>
<evidence type="ECO:0000256" key="7">
    <source>
        <dbReference type="ARBA" id="ARBA00023136"/>
    </source>
</evidence>
<evidence type="ECO:0000256" key="3">
    <source>
        <dbReference type="ARBA" id="ARBA00022692"/>
    </source>
</evidence>
<dbReference type="Pfam" id="PF07960">
    <property type="entry name" value="CBP4"/>
    <property type="match status" value="1"/>
</dbReference>
<name>A0A0D1Z8C6_EXOME</name>
<dbReference type="GO" id="GO:0034551">
    <property type="term" value="P:mitochondrial respiratory chain complex III assembly"/>
    <property type="evidence" value="ECO:0007669"/>
    <property type="project" value="TreeGrafter"/>
</dbReference>
<gene>
    <name evidence="12" type="ORF">PV10_05565</name>
</gene>
<evidence type="ECO:0000256" key="10">
    <source>
        <dbReference type="ARBA" id="ARBA00031521"/>
    </source>
</evidence>
<dbReference type="HOGENOM" id="CLU_136894_0_0_1"/>
<keyword evidence="6 11" id="KW-0496">Mitochondrion</keyword>
<evidence type="ECO:0000256" key="8">
    <source>
        <dbReference type="ARBA" id="ARBA00023186"/>
    </source>
</evidence>
<comment type="function">
    <text evidence="9 11">Essential for the assembly of ubiquinol-cytochrome c reductase. It has a direct effect on the correct occurrence of the Rieske protein, core 4, core 5 and apocytochrome b.</text>
</comment>
<dbReference type="EMBL" id="KN847523">
    <property type="protein sequence ID" value="KIV90967.1"/>
    <property type="molecule type" value="Genomic_DNA"/>
</dbReference>
<keyword evidence="3" id="KW-0812">Transmembrane</keyword>
<reference evidence="12 13" key="1">
    <citation type="submission" date="2015-01" db="EMBL/GenBank/DDBJ databases">
        <title>The Genome Sequence of Exophiala mesophila CBS40295.</title>
        <authorList>
            <consortium name="The Broad Institute Genomics Platform"/>
            <person name="Cuomo C."/>
            <person name="de Hoog S."/>
            <person name="Gorbushina A."/>
            <person name="Stielow B."/>
            <person name="Teixiera M."/>
            <person name="Abouelleil A."/>
            <person name="Chapman S.B."/>
            <person name="Priest M."/>
            <person name="Young S.K."/>
            <person name="Wortman J."/>
            <person name="Nusbaum C."/>
            <person name="Birren B."/>
        </authorList>
    </citation>
    <scope>NUCLEOTIDE SEQUENCE [LARGE SCALE GENOMIC DNA]</scope>
    <source>
        <strain evidence="12 13">CBS 40295</strain>
    </source>
</reference>
<evidence type="ECO:0000256" key="2">
    <source>
        <dbReference type="ARBA" id="ARBA00006780"/>
    </source>
</evidence>
<comment type="subcellular location">
    <subcellularLocation>
        <location evidence="1 11">Mitochondrion inner membrane</location>
        <topology evidence="1 11">Single-pass membrane protein</topology>
    </subcellularLocation>
</comment>
<dbReference type="AlphaFoldDB" id="A0A0D1Z8C6"/>